<evidence type="ECO:0000256" key="5">
    <source>
        <dbReference type="ARBA" id="ARBA00022824"/>
    </source>
</evidence>
<feature type="transmembrane region" description="Helical" evidence="12">
    <location>
        <begin position="36"/>
        <end position="56"/>
    </location>
</feature>
<sequence length="576" mass="65294">MDYKGQKLAEQIFQGIILVSAAIGFIYGLIVEQFGWTVYIVLAGFAISCVLTLPPWPMYRKNPLAWQPLLPEASTRIKHLPSSRGYESREERYYTPHSYEQVNRPRSPESYSRHRDSRYSPREYREQPRHADYSPERWRNPPPVRHESRYRAVSPPGGQERTYRGPTPTIPNFSHPNPREFARLRIALDNLLPKDATERFKYQILVDHLKLEEALLVADSYCNSDYPFTDTMAALNQQFGQPHQLALQRIAELMDGPNIQSGDIKSFRLFALNVRSLVSMLEQLSFKGRVELDCGSHVTRLLSKLPHDLRSSFRRYEDIVQYRTRKDVSATSKDFRSAVKPTPKASVLMVGTENLPVGESSNAPSPNQTGTDPLHQSGPQSAVVYPSQRAFDTAPEPEADSHLTSATSATRQSPHSSPPLKPPWLHLSGYHMGRPKFTLQRGTTIKLCCHASNRSVKIWSFAETGKAILNATEKMLSIFKSIPTHMDYKGQKLAEQIFQGIILVSAAIGFIYGLIVEQFGWTVYIVLAGFAISCVLTLPPWPMYRQNPLAWQPLLPEASGEPSQKPQENIKKKKHK</sequence>
<evidence type="ECO:0000256" key="2">
    <source>
        <dbReference type="ARBA" id="ARBA00005245"/>
    </source>
</evidence>
<keyword evidence="5" id="KW-0256">Endoplasmic reticulum</keyword>
<evidence type="ECO:0000256" key="12">
    <source>
        <dbReference type="SAM" id="Phobius"/>
    </source>
</evidence>
<evidence type="ECO:0000256" key="11">
    <source>
        <dbReference type="SAM" id="MobiDB-lite"/>
    </source>
</evidence>
<evidence type="ECO:0000256" key="8">
    <source>
        <dbReference type="ARBA" id="ARBA00032913"/>
    </source>
</evidence>
<feature type="region of interest" description="Disordered" evidence="11">
    <location>
        <begin position="355"/>
        <end position="381"/>
    </location>
</feature>
<evidence type="ECO:0000256" key="10">
    <source>
        <dbReference type="ARBA" id="ARBA00046498"/>
    </source>
</evidence>
<comment type="similarity">
    <text evidence="2">Belongs to the SPCS1 family.</text>
</comment>
<protein>
    <recommendedName>
        <fullName evidence="3">Signal peptidase complex subunit 1</fullName>
    </recommendedName>
    <alternativeName>
        <fullName evidence="8">Microsomal signal peptidase 12 kDa subunit</fullName>
    </alternativeName>
</protein>
<dbReference type="PANTHER" id="PTHR13202:SF0">
    <property type="entry name" value="SIGNAL PEPTIDASE COMPLEX SUBUNIT 1"/>
    <property type="match status" value="1"/>
</dbReference>
<evidence type="ECO:0000256" key="9">
    <source>
        <dbReference type="ARBA" id="ARBA00045204"/>
    </source>
</evidence>
<name>A0AAW0P1U5_9GOBI</name>
<organism evidence="13 14">
    <name type="scientific">Mugilogobius chulae</name>
    <name type="common">yellowstripe goby</name>
    <dbReference type="NCBI Taxonomy" id="88201"/>
    <lineage>
        <taxon>Eukaryota</taxon>
        <taxon>Metazoa</taxon>
        <taxon>Chordata</taxon>
        <taxon>Craniata</taxon>
        <taxon>Vertebrata</taxon>
        <taxon>Euteleostomi</taxon>
        <taxon>Actinopterygii</taxon>
        <taxon>Neopterygii</taxon>
        <taxon>Teleostei</taxon>
        <taxon>Neoteleostei</taxon>
        <taxon>Acanthomorphata</taxon>
        <taxon>Gobiaria</taxon>
        <taxon>Gobiiformes</taxon>
        <taxon>Gobioidei</taxon>
        <taxon>Gobiidae</taxon>
        <taxon>Gobionellinae</taxon>
        <taxon>Mugilogobius</taxon>
    </lineage>
</organism>
<feature type="region of interest" description="Disordered" evidence="11">
    <location>
        <begin position="80"/>
        <end position="176"/>
    </location>
</feature>
<dbReference type="GO" id="GO:0006465">
    <property type="term" value="P:signal peptide processing"/>
    <property type="evidence" value="ECO:0007669"/>
    <property type="project" value="InterPro"/>
</dbReference>
<dbReference type="EMBL" id="JBBPFD010000008">
    <property type="protein sequence ID" value="KAK7915425.1"/>
    <property type="molecule type" value="Genomic_DNA"/>
</dbReference>
<keyword evidence="14" id="KW-1185">Reference proteome</keyword>
<evidence type="ECO:0000256" key="4">
    <source>
        <dbReference type="ARBA" id="ARBA00022692"/>
    </source>
</evidence>
<feature type="compositionally biased region" description="Polar residues" evidence="11">
    <location>
        <begin position="359"/>
        <end position="371"/>
    </location>
</feature>
<evidence type="ECO:0000256" key="3">
    <source>
        <dbReference type="ARBA" id="ARBA00017059"/>
    </source>
</evidence>
<dbReference type="AlphaFoldDB" id="A0AAW0P1U5"/>
<feature type="compositionally biased region" description="Basic and acidic residues" evidence="11">
    <location>
        <begin position="111"/>
        <end position="150"/>
    </location>
</feature>
<comment type="function">
    <text evidence="9">Component of the signal peptidase complex (SPC) which catalyzes the cleavage of N-terminal signal sequences from nascent proteins as they are translocated into the lumen of the endoplasmic reticulum. Dispensable for SPC enzymatic activity.</text>
</comment>
<proteinExistence type="inferred from homology"/>
<comment type="subunit">
    <text evidence="10">Component of the signal peptidase complex paralog A (SPC-A) composed of a catalytic subunit SEC11A and three accessory subunits SPCS1, SPCS2 and SPCS3. Component of the signal peptidase complex paralog C (SPC-C) composed of a catalytic subunit SEC11C and three accessory subunits SPCS1, SPCS2 and SPCS3. Within the complex, interacts with SPCS2 and SPCS3. The complex induces a local thinning of the ER membrane which is used to measure the length of the signal peptide (SP) h-region of protein substrates. This ensures the selectivity of the complex towards h-regions shorter than 18-20 amino acids.</text>
</comment>
<evidence type="ECO:0000256" key="7">
    <source>
        <dbReference type="ARBA" id="ARBA00023136"/>
    </source>
</evidence>
<keyword evidence="7 12" id="KW-0472">Membrane</keyword>
<accession>A0AAW0P1U5</accession>
<dbReference type="Pfam" id="PF06645">
    <property type="entry name" value="SPC12"/>
    <property type="match status" value="2"/>
</dbReference>
<evidence type="ECO:0000313" key="13">
    <source>
        <dbReference type="EMBL" id="KAK7915425.1"/>
    </source>
</evidence>
<reference evidence="14" key="1">
    <citation type="submission" date="2024-04" db="EMBL/GenBank/DDBJ databases">
        <title>Salinicola lusitanus LLJ914,a marine bacterium isolated from the Okinawa Trough.</title>
        <authorList>
            <person name="Li J."/>
        </authorList>
    </citation>
    <scope>NUCLEOTIDE SEQUENCE [LARGE SCALE GENOMIC DNA]</scope>
</reference>
<dbReference type="PANTHER" id="PTHR13202">
    <property type="entry name" value="MICROSOMAL SIGNAL PEPTIDASE 12 KDA SUBUNIT"/>
    <property type="match status" value="1"/>
</dbReference>
<feature type="transmembrane region" description="Helical" evidence="12">
    <location>
        <begin position="521"/>
        <end position="541"/>
    </location>
</feature>
<evidence type="ECO:0000313" key="14">
    <source>
        <dbReference type="Proteomes" id="UP001460270"/>
    </source>
</evidence>
<dbReference type="InterPro" id="IPR009542">
    <property type="entry name" value="Spc1/SPCS1"/>
</dbReference>
<gene>
    <name evidence="13" type="ORF">WMY93_011186</name>
</gene>
<feature type="transmembrane region" description="Helical" evidence="12">
    <location>
        <begin position="497"/>
        <end position="515"/>
    </location>
</feature>
<comment type="caution">
    <text evidence="13">The sequence shown here is derived from an EMBL/GenBank/DDBJ whole genome shotgun (WGS) entry which is preliminary data.</text>
</comment>
<dbReference type="Proteomes" id="UP001460270">
    <property type="component" value="Unassembled WGS sequence"/>
</dbReference>
<dbReference type="GO" id="GO:0005787">
    <property type="term" value="C:signal peptidase complex"/>
    <property type="evidence" value="ECO:0007669"/>
    <property type="project" value="InterPro"/>
</dbReference>
<feature type="region of interest" description="Disordered" evidence="11">
    <location>
        <begin position="393"/>
        <end position="422"/>
    </location>
</feature>
<comment type="subcellular location">
    <subcellularLocation>
        <location evidence="1">Endoplasmic reticulum membrane</location>
        <topology evidence="1">Multi-pass membrane protein</topology>
    </subcellularLocation>
</comment>
<dbReference type="GO" id="GO:0045047">
    <property type="term" value="P:protein targeting to ER"/>
    <property type="evidence" value="ECO:0007669"/>
    <property type="project" value="TreeGrafter"/>
</dbReference>
<keyword evidence="4 12" id="KW-0812">Transmembrane</keyword>
<feature type="compositionally biased region" description="Polar residues" evidence="11">
    <location>
        <begin position="402"/>
        <end position="415"/>
    </location>
</feature>
<feature type="transmembrane region" description="Helical" evidence="12">
    <location>
        <begin position="12"/>
        <end position="30"/>
    </location>
</feature>
<feature type="region of interest" description="Disordered" evidence="11">
    <location>
        <begin position="556"/>
        <end position="576"/>
    </location>
</feature>
<evidence type="ECO:0000256" key="1">
    <source>
        <dbReference type="ARBA" id="ARBA00004477"/>
    </source>
</evidence>
<keyword evidence="6 12" id="KW-1133">Transmembrane helix</keyword>
<evidence type="ECO:0000256" key="6">
    <source>
        <dbReference type="ARBA" id="ARBA00022989"/>
    </source>
</evidence>